<dbReference type="RefSeq" id="WP_226589726.1">
    <property type="nucleotide sequence ID" value="NZ_BLAY01000160.1"/>
</dbReference>
<proteinExistence type="predicted"/>
<comment type="caution">
    <text evidence="2">The sequence shown here is derived from an EMBL/GenBank/DDBJ whole genome shotgun (WGS) entry which is preliminary data.</text>
</comment>
<evidence type="ECO:0000313" key="2">
    <source>
        <dbReference type="EMBL" id="GET42348.1"/>
    </source>
</evidence>
<dbReference type="SUPFAM" id="SSF56672">
    <property type="entry name" value="DNA/RNA polymerases"/>
    <property type="match status" value="1"/>
</dbReference>
<dbReference type="InterPro" id="IPR043502">
    <property type="entry name" value="DNA/RNA_pol_sf"/>
</dbReference>
<evidence type="ECO:0000259" key="1">
    <source>
        <dbReference type="PROSITE" id="PS50878"/>
    </source>
</evidence>
<keyword evidence="2" id="KW-0695">RNA-directed DNA polymerase</keyword>
<dbReference type="EMBL" id="BLAY01000160">
    <property type="protein sequence ID" value="GET42348.1"/>
    <property type="molecule type" value="Genomic_DNA"/>
</dbReference>
<dbReference type="Pfam" id="PF00078">
    <property type="entry name" value="RVT_1"/>
    <property type="match status" value="1"/>
</dbReference>
<evidence type="ECO:0000313" key="3">
    <source>
        <dbReference type="Proteomes" id="UP001050975"/>
    </source>
</evidence>
<keyword evidence="2" id="KW-0808">Transferase</keyword>
<dbReference type="InterPro" id="IPR051083">
    <property type="entry name" value="GrpII_Intron_Splice-Mob/Def"/>
</dbReference>
<name>A0AAV3XJ75_9CYAN</name>
<dbReference type="GO" id="GO:0008270">
    <property type="term" value="F:zinc ion binding"/>
    <property type="evidence" value="ECO:0007669"/>
    <property type="project" value="InterPro"/>
</dbReference>
<gene>
    <name evidence="2" type="ORF">MiSe_71640</name>
</gene>
<dbReference type="AlphaFoldDB" id="A0AAV3XJ75"/>
<dbReference type="InterPro" id="IPR025960">
    <property type="entry name" value="RVT_N"/>
</dbReference>
<keyword evidence="3" id="KW-1185">Reference proteome</keyword>
<dbReference type="CDD" id="cd01651">
    <property type="entry name" value="RT_G2_intron"/>
    <property type="match status" value="1"/>
</dbReference>
<dbReference type="NCBIfam" id="TIGR04416">
    <property type="entry name" value="group_II_RT_mat"/>
    <property type="match status" value="1"/>
</dbReference>
<dbReference type="PANTHER" id="PTHR34047">
    <property type="entry name" value="NUCLEAR INTRON MATURASE 1, MITOCHONDRIAL-RELATED"/>
    <property type="match status" value="1"/>
</dbReference>
<feature type="domain" description="Reverse transcriptase" evidence="1">
    <location>
        <begin position="88"/>
        <end position="335"/>
    </location>
</feature>
<dbReference type="PROSITE" id="PS50878">
    <property type="entry name" value="RT_POL"/>
    <property type="match status" value="1"/>
</dbReference>
<sequence length="600" mass="68843">MNTVEQPMYKWQEIPWRKLERKVFKLQKRIDKASSRGDVKTVRRLQKLLIKSKSAKCLAVRRVTQDNIGKKTAGVDGIKSLSPEAGPKRVGQLQLGNKTKPTRRVWIPKPGREEKRPLGIPTIYDRALQALVKLAMEPEWEAVFEPNSYGFRPGRSCHDGIEAIDKSISKKAKYLLDADISKCFDCINHRQLLEKLNTFPTLRRQILAWLKAGVMDGKQLFPTLERVPQGGVISPLLANIALHGMERRIKEYADTLPCRGGYGKRDNRKSLNFIRYADDFVILPEKLEVVQECQDIISQWFGMGVELKPEKTRIAHTFQQVGEESPGFNFLGFNIRQYPAGKYTTARNRGGRLGFKTVISPSQKNQETHYQQIKATIERHKTAAEGQLINKLNPIIRGWSNYYSTVSSSKVFNHLDMLVFKKLEAWGNRRHPNKGKYWVSSKYWHQIKSRSWVFAVKEGKKTIQLIQHTDTSINRHTKVKGEASPYNGDLIYWSTRMARHPQLSPSVASLLRKQGGKCPHWGLHFKYGDTLEVDHKVPKSKGGSDEYNNKQLLHRHCHDKKTVKDGSRSTKYGCNSAKLKPLPRNIESKWEGDMLVMMYA</sequence>
<dbReference type="Pfam" id="PF01844">
    <property type="entry name" value="HNH"/>
    <property type="match status" value="1"/>
</dbReference>
<dbReference type="GO" id="GO:0003964">
    <property type="term" value="F:RNA-directed DNA polymerase activity"/>
    <property type="evidence" value="ECO:0007669"/>
    <property type="project" value="UniProtKB-KW"/>
</dbReference>
<dbReference type="GO" id="GO:0004519">
    <property type="term" value="F:endonuclease activity"/>
    <property type="evidence" value="ECO:0007669"/>
    <property type="project" value="InterPro"/>
</dbReference>
<organism evidence="2 3">
    <name type="scientific">Microseira wollei NIES-4236</name>
    <dbReference type="NCBI Taxonomy" id="2530354"/>
    <lineage>
        <taxon>Bacteria</taxon>
        <taxon>Bacillati</taxon>
        <taxon>Cyanobacteriota</taxon>
        <taxon>Cyanophyceae</taxon>
        <taxon>Oscillatoriophycideae</taxon>
        <taxon>Aerosakkonematales</taxon>
        <taxon>Aerosakkonemataceae</taxon>
        <taxon>Microseira</taxon>
    </lineage>
</organism>
<dbReference type="Proteomes" id="UP001050975">
    <property type="component" value="Unassembled WGS sequence"/>
</dbReference>
<protein>
    <submittedName>
        <fullName evidence="2">Reverse transcriptase</fullName>
    </submittedName>
</protein>
<reference evidence="2" key="1">
    <citation type="submission" date="2019-10" db="EMBL/GenBank/DDBJ databases">
        <title>Draft genome sequece of Microseira wollei NIES-4236.</title>
        <authorList>
            <person name="Yamaguchi H."/>
            <person name="Suzuki S."/>
            <person name="Kawachi M."/>
        </authorList>
    </citation>
    <scope>NUCLEOTIDE SEQUENCE</scope>
    <source>
        <strain evidence="2">NIES-4236</strain>
    </source>
</reference>
<dbReference type="Gene3D" id="1.10.30.50">
    <property type="match status" value="1"/>
</dbReference>
<dbReference type="CDD" id="cd00085">
    <property type="entry name" value="HNHc"/>
    <property type="match status" value="1"/>
</dbReference>
<dbReference type="Pfam" id="PF13655">
    <property type="entry name" value="RVT_N"/>
    <property type="match status" value="1"/>
</dbReference>
<dbReference type="GO" id="GO:0003676">
    <property type="term" value="F:nucleic acid binding"/>
    <property type="evidence" value="ECO:0007669"/>
    <property type="project" value="InterPro"/>
</dbReference>
<dbReference type="InterPro" id="IPR013597">
    <property type="entry name" value="Mat_intron_G2"/>
</dbReference>
<accession>A0AAV3XJ75</accession>
<dbReference type="InterPro" id="IPR003615">
    <property type="entry name" value="HNH_nuc"/>
</dbReference>
<dbReference type="InterPro" id="IPR002711">
    <property type="entry name" value="HNH"/>
</dbReference>
<dbReference type="SMART" id="SM00507">
    <property type="entry name" value="HNHc"/>
    <property type="match status" value="1"/>
</dbReference>
<dbReference type="Pfam" id="PF08388">
    <property type="entry name" value="GIIM"/>
    <property type="match status" value="1"/>
</dbReference>
<dbReference type="InterPro" id="IPR000477">
    <property type="entry name" value="RT_dom"/>
</dbReference>
<keyword evidence="2" id="KW-0548">Nucleotidyltransferase</keyword>
<dbReference type="PANTHER" id="PTHR34047:SF10">
    <property type="entry name" value="GROUP II INTRON-ASSOCIATED OPEN READING FRAME"/>
    <property type="match status" value="1"/>
</dbReference>
<dbReference type="InterPro" id="IPR030931">
    <property type="entry name" value="Group_II_RT_mat"/>
</dbReference>